<dbReference type="Pfam" id="PF25802">
    <property type="entry name" value="WWC1"/>
    <property type="match status" value="1"/>
</dbReference>
<evidence type="ECO:0000256" key="4">
    <source>
        <dbReference type="ARBA" id="ARBA00013712"/>
    </source>
</evidence>
<dbReference type="GO" id="GO:0060090">
    <property type="term" value="F:molecular adaptor activity"/>
    <property type="evidence" value="ECO:0007669"/>
    <property type="project" value="TreeGrafter"/>
</dbReference>
<dbReference type="InterPro" id="IPR037771">
    <property type="entry name" value="C2_WWC"/>
</dbReference>
<evidence type="ECO:0000259" key="17">
    <source>
        <dbReference type="PROSITE" id="PS50004"/>
    </source>
</evidence>
<feature type="non-terminal residue" evidence="19">
    <location>
        <position position="1"/>
    </location>
</feature>
<dbReference type="CDD" id="cd00201">
    <property type="entry name" value="WW"/>
    <property type="match status" value="2"/>
</dbReference>
<dbReference type="GO" id="GO:0006355">
    <property type="term" value="P:regulation of DNA-templated transcription"/>
    <property type="evidence" value="ECO:0007669"/>
    <property type="project" value="TreeGrafter"/>
</dbReference>
<dbReference type="PROSITE" id="PS01159">
    <property type="entry name" value="WW_DOMAIN_1"/>
    <property type="match status" value="2"/>
</dbReference>
<dbReference type="GO" id="GO:0016477">
    <property type="term" value="P:cell migration"/>
    <property type="evidence" value="ECO:0007669"/>
    <property type="project" value="TreeGrafter"/>
</dbReference>
<protein>
    <recommendedName>
        <fullName evidence="4">Protein kibra</fullName>
    </recommendedName>
</protein>
<comment type="subcellular location">
    <subcellularLocation>
        <location evidence="1">Apical cell membrane</location>
    </subcellularLocation>
    <subcellularLocation>
        <location evidence="2">Cytoplasm</location>
    </subcellularLocation>
</comment>
<dbReference type="Pfam" id="PF00397">
    <property type="entry name" value="WW"/>
    <property type="match status" value="1"/>
</dbReference>
<dbReference type="GO" id="GO:0019900">
    <property type="term" value="F:kinase binding"/>
    <property type="evidence" value="ECO:0007669"/>
    <property type="project" value="TreeGrafter"/>
</dbReference>
<evidence type="ECO:0000256" key="5">
    <source>
        <dbReference type="ARBA" id="ARBA00022475"/>
    </source>
</evidence>
<dbReference type="PROSITE" id="PS50004">
    <property type="entry name" value="C2"/>
    <property type="match status" value="1"/>
</dbReference>
<dbReference type="CDD" id="cd08680">
    <property type="entry name" value="C2_Kibra"/>
    <property type="match status" value="1"/>
</dbReference>
<feature type="coiled-coil region" evidence="15">
    <location>
        <begin position="256"/>
        <end position="283"/>
    </location>
</feature>
<keyword evidence="11" id="KW-0472">Membrane</keyword>
<evidence type="ECO:0000256" key="16">
    <source>
        <dbReference type="SAM" id="MobiDB-lite"/>
    </source>
</evidence>
<keyword evidence="12" id="KW-0804">Transcription</keyword>
<evidence type="ECO:0000256" key="10">
    <source>
        <dbReference type="ARBA" id="ARBA00023054"/>
    </source>
</evidence>
<dbReference type="GO" id="GO:0035330">
    <property type="term" value="P:regulation of hippo signaling"/>
    <property type="evidence" value="ECO:0007669"/>
    <property type="project" value="TreeGrafter"/>
</dbReference>
<evidence type="ECO:0000256" key="11">
    <source>
        <dbReference type="ARBA" id="ARBA00023136"/>
    </source>
</evidence>
<evidence type="ECO:0000256" key="14">
    <source>
        <dbReference type="ARBA" id="ARBA00025969"/>
    </source>
</evidence>
<evidence type="ECO:0000256" key="2">
    <source>
        <dbReference type="ARBA" id="ARBA00004496"/>
    </source>
</evidence>
<dbReference type="Gene3D" id="2.20.70.10">
    <property type="match status" value="2"/>
</dbReference>
<comment type="subunit">
    <text evidence="14">Forms a complex with Mer and Ex. Interacts (via domain WW 1) with Ex (via RXPPXY motif). Interacts with Mer, Sav, Hpo and Wts.</text>
</comment>
<feature type="domain" description="WW" evidence="18">
    <location>
        <begin position="97"/>
        <end position="130"/>
    </location>
</feature>
<dbReference type="GO" id="GO:0046621">
    <property type="term" value="P:negative regulation of organ growth"/>
    <property type="evidence" value="ECO:0007669"/>
    <property type="project" value="TreeGrafter"/>
</dbReference>
<gene>
    <name evidence="19" type="primary">WWC1</name>
</gene>
<dbReference type="InterPro" id="IPR000008">
    <property type="entry name" value="C2_dom"/>
</dbReference>
<dbReference type="EMBL" id="HAAD01002701">
    <property type="protein sequence ID" value="CDG68933.1"/>
    <property type="molecule type" value="mRNA"/>
</dbReference>
<keyword evidence="7" id="KW-0597">Phosphoprotein</keyword>
<evidence type="ECO:0000256" key="6">
    <source>
        <dbReference type="ARBA" id="ARBA00022490"/>
    </source>
</evidence>
<dbReference type="GO" id="GO:0005737">
    <property type="term" value="C:cytoplasm"/>
    <property type="evidence" value="ECO:0007669"/>
    <property type="project" value="UniProtKB-SubCell"/>
</dbReference>
<dbReference type="PANTHER" id="PTHR14791">
    <property type="entry name" value="BOMB/KIRA PROTEINS"/>
    <property type="match status" value="1"/>
</dbReference>
<feature type="region of interest" description="Disordered" evidence="16">
    <location>
        <begin position="516"/>
        <end position="537"/>
    </location>
</feature>
<organism evidence="19">
    <name type="scientific">Hydra vulgaris</name>
    <name type="common">Hydra</name>
    <name type="synonym">Hydra attenuata</name>
    <dbReference type="NCBI Taxonomy" id="6087"/>
    <lineage>
        <taxon>Eukaryota</taxon>
        <taxon>Metazoa</taxon>
        <taxon>Cnidaria</taxon>
        <taxon>Hydrozoa</taxon>
        <taxon>Hydroidolina</taxon>
        <taxon>Anthoathecata</taxon>
        <taxon>Aplanulata</taxon>
        <taxon>Hydridae</taxon>
        <taxon>Hydra</taxon>
    </lineage>
</organism>
<comment type="function">
    <text evidence="13">Regulator of the Hippo/SWH (Sav/Wts/Hpo) signaling pathway, a signaling pathway that plays a pivotal role in organ size control and tumor suppression by restricting proliferation and promoting apoptosis. The core of this pathway is composed of a kinase cascade wherein Hippo (Hpo), in complex with its regulatory protein Salvador (Sav), phosphorylates and activates Warts (Wts) in complex with its regulatory protein Mats, which in turn phosphorylates and inactivates the Yorkie (Yki) oncoprotein. Kibra acts synergistically along with Ex and Mer to regulate the Hippo signaling pathway.</text>
</comment>
<keyword evidence="9" id="KW-0805">Transcription regulation</keyword>
<dbReference type="PROSITE" id="PS50020">
    <property type="entry name" value="WW_DOMAIN_2"/>
    <property type="match status" value="2"/>
</dbReference>
<sequence>MSKKPERRHLRSMRSLQTKNEQDVFLQSLITSMKVKTHQPRKKGVKGRVAHDFSFTYEVLVGDPKEKICVDVFKSLYESGKNTKEKLNTNAILQRVMPLPIHWEEAYTQDGKPYYIDHLNKCTTWIDPRDNQNGNELISTKLNLELPLGWEEYKDEIIGTYYVNHCSEINQYEDPRHQWQKKQEKMLKKYLKYIKKDLQDLPLIFKGLKFLKTLFVDSFIFGIRCILFGKTDIKYLRKFETFENVDGMEPFLKYNSTQLKEDIQTARERVNDLKKELHETAGQNDLNNFEEIHKKMPSNSPLQIHAIKEKLNEMKDMREKLLIGQQEKIKILQELLQQRDEYQMSEHSNSSGQKKFGSATSLNSVGSGNLPLYSGMDDNISTNKRRLRKDYQRALQRMSELYAQLEIIDYSLQLSENGPQQRRFMLCAEKEALLLEIKRFEIYIRTEEDRIQLEEEKELLMRDLISAREFSSKVIDDRMQLEKERKLLKRQLAEKTRQTNLLEIKLKSLSASTLSVSSTSSRGSASTETRSSRGSLNSLGHQVELASDNSSNLYHLTSTSCPPIYESRVLASQAETSEGLNNTCCSPCSSSRIFHSSALPYAHFNEIHNSQDDIRVSNGTSYMSYSNLPINSYQYTMGTAIVSNAVSDESVAADSGVFDLPIERNTVSRQNSDHSSGVFCSDEHMETAQVCVGLEYENNKLIISVEKGRHFRALYFKNYKYVFVRGRLLPSNNLLQFRTIRSNVSDEQNFHEQFSFKIDRTKLSNKTLQLDLCGNLDDIATEECLGGVQISLADFDSNECIVMKWYNLLSSSFMKEETNLDRSVSSVSLESVQHRLNGLPRRATDTGFIEYNRYLTRSNSWQESLLNKKSSQDSVNRLPLSRLLIHSRSLSEEQERLAQEPSFRSCVSDCTDARCKLPFERMGIGRCSVRHNRLPQKSLSFKVNTPNSSRNVLCDKPFMTSIDLELEIQEAYLKQEKLNEEITRLKEIHNLIAENKLEGRDELPQWLVENGENFDVLLDEARKEVSSNLSNHFSFQFDQTQHFNEIERAYEKVRMIPINDNANIKLNTVKTLPMEKPEIHWV</sequence>
<dbReference type="InterPro" id="IPR057747">
    <property type="entry name" value="WWC1_hairpin"/>
</dbReference>
<keyword evidence="10 15" id="KW-0175">Coiled coil</keyword>
<dbReference type="SMART" id="SM00456">
    <property type="entry name" value="WW"/>
    <property type="match status" value="2"/>
</dbReference>
<dbReference type="InterPro" id="IPR001202">
    <property type="entry name" value="WW_dom"/>
</dbReference>
<keyword evidence="6" id="KW-0963">Cytoplasm</keyword>
<keyword evidence="5" id="KW-1003">Cell membrane</keyword>
<dbReference type="AlphaFoldDB" id="T2M9F5"/>
<dbReference type="Gene3D" id="2.60.40.150">
    <property type="entry name" value="C2 domain"/>
    <property type="match status" value="1"/>
</dbReference>
<comment type="similarity">
    <text evidence="3">Belongs to the WWC family. KIBRA subfamily.</text>
</comment>
<accession>T2M9F5</accession>
<dbReference type="InterPro" id="IPR036020">
    <property type="entry name" value="WW_dom_sf"/>
</dbReference>
<evidence type="ECO:0000256" key="8">
    <source>
        <dbReference type="ARBA" id="ARBA00022737"/>
    </source>
</evidence>
<dbReference type="SUPFAM" id="SSF49562">
    <property type="entry name" value="C2 domain (Calcium/lipid-binding domain, CaLB)"/>
    <property type="match status" value="1"/>
</dbReference>
<evidence type="ECO:0000256" key="7">
    <source>
        <dbReference type="ARBA" id="ARBA00022553"/>
    </source>
</evidence>
<dbReference type="InterPro" id="IPR035892">
    <property type="entry name" value="C2_domain_sf"/>
</dbReference>
<dbReference type="InterPro" id="IPR051105">
    <property type="entry name" value="WWC/KIBRA_Hippo_Reg"/>
</dbReference>
<dbReference type="PANTHER" id="PTHR14791:SF29">
    <property type="entry name" value="PROTEIN KIBRA"/>
    <property type="match status" value="1"/>
</dbReference>
<feature type="coiled-coil region" evidence="15">
    <location>
        <begin position="961"/>
        <end position="988"/>
    </location>
</feature>
<feature type="domain" description="WW" evidence="18">
    <location>
        <begin position="144"/>
        <end position="177"/>
    </location>
</feature>
<evidence type="ECO:0000259" key="18">
    <source>
        <dbReference type="PROSITE" id="PS50020"/>
    </source>
</evidence>
<feature type="compositionally biased region" description="Low complexity" evidence="16">
    <location>
        <begin position="516"/>
        <end position="535"/>
    </location>
</feature>
<dbReference type="OrthoDB" id="2020426at2759"/>
<evidence type="ECO:0000256" key="1">
    <source>
        <dbReference type="ARBA" id="ARBA00004221"/>
    </source>
</evidence>
<dbReference type="SUPFAM" id="SSF51045">
    <property type="entry name" value="WW domain"/>
    <property type="match status" value="2"/>
</dbReference>
<evidence type="ECO:0000256" key="12">
    <source>
        <dbReference type="ARBA" id="ARBA00023163"/>
    </source>
</evidence>
<dbReference type="GO" id="GO:0016324">
    <property type="term" value="C:apical plasma membrane"/>
    <property type="evidence" value="ECO:0007669"/>
    <property type="project" value="UniProtKB-SubCell"/>
</dbReference>
<evidence type="ECO:0000256" key="9">
    <source>
        <dbReference type="ARBA" id="ARBA00023015"/>
    </source>
</evidence>
<evidence type="ECO:0000256" key="13">
    <source>
        <dbReference type="ARBA" id="ARBA00024960"/>
    </source>
</evidence>
<keyword evidence="8" id="KW-0677">Repeat</keyword>
<feature type="coiled-coil region" evidence="15">
    <location>
        <begin position="443"/>
        <end position="498"/>
    </location>
</feature>
<evidence type="ECO:0000313" key="19">
    <source>
        <dbReference type="EMBL" id="CDG68933.1"/>
    </source>
</evidence>
<proteinExistence type="evidence at transcript level"/>
<feature type="domain" description="C2" evidence="17">
    <location>
        <begin position="686"/>
        <end position="806"/>
    </location>
</feature>
<evidence type="ECO:0000256" key="3">
    <source>
        <dbReference type="ARBA" id="ARBA00010585"/>
    </source>
</evidence>
<name>T2M9F5_HYDVU</name>
<evidence type="ECO:0000256" key="15">
    <source>
        <dbReference type="SAM" id="Coils"/>
    </source>
</evidence>
<reference evidence="19" key="1">
    <citation type="journal article" date="2013" name="Genome Biol. Evol.">
        <title>Punctuated emergences of genetic and phenotypic innovations in eumetazoan, bilaterian, euteleostome, and hominidae ancestors.</title>
        <authorList>
            <person name="Wenger Y."/>
            <person name="Galliot B."/>
        </authorList>
    </citation>
    <scope>NUCLEOTIDE SEQUENCE</scope>
    <source>
        <tissue evidence="19">Whole animals</tissue>
    </source>
</reference>